<organism evidence="2 3">
    <name type="scientific">Lepeophtheirus salmonis</name>
    <name type="common">Salmon louse</name>
    <name type="synonym">Caligus salmonis</name>
    <dbReference type="NCBI Taxonomy" id="72036"/>
    <lineage>
        <taxon>Eukaryota</taxon>
        <taxon>Metazoa</taxon>
        <taxon>Ecdysozoa</taxon>
        <taxon>Arthropoda</taxon>
        <taxon>Crustacea</taxon>
        <taxon>Multicrustacea</taxon>
        <taxon>Hexanauplia</taxon>
        <taxon>Copepoda</taxon>
        <taxon>Siphonostomatoida</taxon>
        <taxon>Caligidae</taxon>
        <taxon>Lepeophtheirus</taxon>
    </lineage>
</organism>
<dbReference type="AlphaFoldDB" id="A0A7R8CXI9"/>
<feature type="coiled-coil region" evidence="1">
    <location>
        <begin position="452"/>
        <end position="496"/>
    </location>
</feature>
<proteinExistence type="predicted"/>
<evidence type="ECO:0000313" key="2">
    <source>
        <dbReference type="EMBL" id="CAF2961291.1"/>
    </source>
</evidence>
<dbReference type="EMBL" id="HG994584">
    <property type="protein sequence ID" value="CAF2961291.1"/>
    <property type="molecule type" value="Genomic_DNA"/>
</dbReference>
<evidence type="ECO:0000313" key="3">
    <source>
        <dbReference type="Proteomes" id="UP000675881"/>
    </source>
</evidence>
<feature type="coiled-coil region" evidence="1">
    <location>
        <begin position="279"/>
        <end position="339"/>
    </location>
</feature>
<dbReference type="OrthoDB" id="687730at2759"/>
<keyword evidence="3" id="KW-1185">Reference proteome</keyword>
<dbReference type="Proteomes" id="UP000675881">
    <property type="component" value="Chromosome 5"/>
</dbReference>
<sequence>MLPPFVDVGNPIESFFFTCLAILGNLKLLRKRKRMCEGRPHSKLTSYPFEDRLLLLDIPAKLGRSHKEGIAASNNGYFDCKVLSRQHAIILNEEAKQVKSQNQRRYLVEIFFRFGSDVIDKSRQVTQKSIVVKIRLYNPDGSEYGSRPSSSRLFRPHDSMEDLHAVTQTLQESLSREKMLEDKLLKVKTLIGKNIGKSHTDLLRLFENIKEELMQLYSERSQLSIERSTYEKITSENLDLTKKNIELERLLEERDQCYLNVQTRQQADALENMALKKACQIQKTEIGNHERSLEDLQKELDLLKKDCEVKYKNKIVEAEQKLRDTEDHYEEELKKQENIFSERERTTTRSNEEIDRIINKEKEDEETRRELAYKIEVLEHNLSKARSTITEYETQKDKQVQRDPNDVKKIIDQEAMIDKFNKDLSHYKQELVEVRAHKAASDDELSTKWGQIETLENSIASLSDEGDRLRKNLDILEKESKEASAENLRLSNLVNQWKTLRVRRKCLKSK</sequence>
<protein>
    <submittedName>
        <fullName evidence="2">(salmon louse) hypothetical protein</fullName>
    </submittedName>
</protein>
<reference evidence="2" key="1">
    <citation type="submission" date="2021-02" db="EMBL/GenBank/DDBJ databases">
        <authorList>
            <person name="Bekaert M."/>
        </authorList>
    </citation>
    <scope>NUCLEOTIDE SEQUENCE</scope>
    <source>
        <strain evidence="2">IoA-00</strain>
    </source>
</reference>
<name>A0A7R8CXI9_LEPSM</name>
<gene>
    <name evidence="2" type="ORF">LSAA_10337</name>
</gene>
<evidence type="ECO:0000256" key="1">
    <source>
        <dbReference type="SAM" id="Coils"/>
    </source>
</evidence>
<keyword evidence="1" id="KW-0175">Coiled coil</keyword>
<accession>A0A7R8CXI9</accession>